<evidence type="ECO:0000256" key="2">
    <source>
        <dbReference type="ARBA" id="ARBA00022448"/>
    </source>
</evidence>
<organism evidence="23 24">
    <name type="scientific">Oedothorax gibbosus</name>
    <dbReference type="NCBI Taxonomy" id="931172"/>
    <lineage>
        <taxon>Eukaryota</taxon>
        <taxon>Metazoa</taxon>
        <taxon>Ecdysozoa</taxon>
        <taxon>Arthropoda</taxon>
        <taxon>Chelicerata</taxon>
        <taxon>Arachnida</taxon>
        <taxon>Araneae</taxon>
        <taxon>Araneomorphae</taxon>
        <taxon>Entelegynae</taxon>
        <taxon>Araneoidea</taxon>
        <taxon>Linyphiidae</taxon>
        <taxon>Erigoninae</taxon>
        <taxon>Oedothorax</taxon>
    </lineage>
</organism>
<evidence type="ECO:0000256" key="15">
    <source>
        <dbReference type="ARBA" id="ARBA00023257"/>
    </source>
</evidence>
<dbReference type="GO" id="GO:0004890">
    <property type="term" value="F:GABA-A receptor activity"/>
    <property type="evidence" value="ECO:0007669"/>
    <property type="project" value="InterPro"/>
</dbReference>
<evidence type="ECO:0000313" key="24">
    <source>
        <dbReference type="Proteomes" id="UP000827092"/>
    </source>
</evidence>
<feature type="transmembrane region" description="Helical" evidence="20">
    <location>
        <begin position="309"/>
        <end position="334"/>
    </location>
</feature>
<evidence type="ECO:0000256" key="14">
    <source>
        <dbReference type="ARBA" id="ARBA00023214"/>
    </source>
</evidence>
<dbReference type="GO" id="GO:0005254">
    <property type="term" value="F:chloride channel activity"/>
    <property type="evidence" value="ECO:0007669"/>
    <property type="project" value="UniProtKB-KW"/>
</dbReference>
<dbReference type="PRINTS" id="PR00253">
    <property type="entry name" value="GABAARECEPTR"/>
</dbReference>
<keyword evidence="8 20" id="KW-0406">Ion transport</keyword>
<dbReference type="GO" id="GO:0099095">
    <property type="term" value="F:ligand-gated monoatomic anion channel activity"/>
    <property type="evidence" value="ECO:0007669"/>
    <property type="project" value="UniProtKB-ARBA"/>
</dbReference>
<dbReference type="InterPro" id="IPR006202">
    <property type="entry name" value="Neur_chan_lig-bd"/>
</dbReference>
<keyword evidence="13" id="KW-0325">Glycoprotein</keyword>
<evidence type="ECO:0000256" key="4">
    <source>
        <dbReference type="ARBA" id="ARBA00022692"/>
    </source>
</evidence>
<keyword evidence="2 20" id="KW-0813">Transport</keyword>
<proteinExistence type="inferred from homology"/>
<dbReference type="PRINTS" id="PR01079">
    <property type="entry name" value="GABAARALPHA"/>
</dbReference>
<dbReference type="PRINTS" id="PR00252">
    <property type="entry name" value="NRIONCHANNEL"/>
</dbReference>
<feature type="domain" description="Neurotransmitter-gated ion-channel transmembrane" evidence="22">
    <location>
        <begin position="254"/>
        <end position="363"/>
    </location>
</feature>
<dbReference type="EMBL" id="JAFNEN010000006">
    <property type="protein sequence ID" value="KAG8201341.1"/>
    <property type="molecule type" value="Genomic_DNA"/>
</dbReference>
<evidence type="ECO:0000256" key="9">
    <source>
        <dbReference type="ARBA" id="ARBA00023136"/>
    </source>
</evidence>
<keyword evidence="7" id="KW-0770">Synapse</keyword>
<dbReference type="InterPro" id="IPR038050">
    <property type="entry name" value="Neuro_actylchol_rec"/>
</dbReference>
<evidence type="ECO:0000256" key="16">
    <source>
        <dbReference type="ARBA" id="ARBA00023286"/>
    </source>
</evidence>
<comment type="similarity">
    <text evidence="1">Belongs to the ligand-gated ion channel (TC 1.A.9) family. Gamma-aminobutyric acid receptor (TC 1.A.9.5) subfamily.</text>
</comment>
<evidence type="ECO:0000256" key="10">
    <source>
        <dbReference type="ARBA" id="ARBA00023157"/>
    </source>
</evidence>
<reference evidence="23 24" key="1">
    <citation type="journal article" date="2022" name="Nat. Ecol. Evol.">
        <title>A masculinizing supergene underlies an exaggerated male reproductive morph in a spider.</title>
        <authorList>
            <person name="Hendrickx F."/>
            <person name="De Corte Z."/>
            <person name="Sonet G."/>
            <person name="Van Belleghem S.M."/>
            <person name="Kostlbacher S."/>
            <person name="Vangestel C."/>
        </authorList>
    </citation>
    <scope>NUCLEOTIDE SEQUENCE [LARGE SCALE GENOMIC DNA]</scope>
    <source>
        <strain evidence="23">W744_W776</strain>
    </source>
</reference>
<keyword evidence="4 20" id="KW-0812">Transmembrane</keyword>
<evidence type="ECO:0000256" key="8">
    <source>
        <dbReference type="ARBA" id="ARBA00023065"/>
    </source>
</evidence>
<keyword evidence="9 20" id="KW-0472">Membrane</keyword>
<evidence type="ECO:0000259" key="21">
    <source>
        <dbReference type="Pfam" id="PF02931"/>
    </source>
</evidence>
<evidence type="ECO:0000259" key="22">
    <source>
        <dbReference type="Pfam" id="PF02932"/>
    </source>
</evidence>
<dbReference type="GO" id="GO:0034707">
    <property type="term" value="C:chloride channel complex"/>
    <property type="evidence" value="ECO:0007669"/>
    <property type="project" value="UniProtKB-KW"/>
</dbReference>
<keyword evidence="5 20" id="KW-0732">Signal</keyword>
<keyword evidence="14" id="KW-0868">Chloride</keyword>
<dbReference type="SUPFAM" id="SSF90112">
    <property type="entry name" value="Neurotransmitter-gated ion-channel transmembrane pore"/>
    <property type="match status" value="1"/>
</dbReference>
<keyword evidence="24" id="KW-1185">Reference proteome</keyword>
<keyword evidence="17 20" id="KW-0407">Ion channel</keyword>
<feature type="transmembrane region" description="Helical" evidence="20">
    <location>
        <begin position="404"/>
        <end position="423"/>
    </location>
</feature>
<dbReference type="Pfam" id="PF02932">
    <property type="entry name" value="Neur_chan_memb"/>
    <property type="match status" value="1"/>
</dbReference>
<evidence type="ECO:0000256" key="13">
    <source>
        <dbReference type="ARBA" id="ARBA00023180"/>
    </source>
</evidence>
<dbReference type="PANTHER" id="PTHR18945">
    <property type="entry name" value="NEUROTRANSMITTER GATED ION CHANNEL"/>
    <property type="match status" value="1"/>
</dbReference>
<keyword evidence="6 20" id="KW-1133">Transmembrane helix</keyword>
<gene>
    <name evidence="23" type="ORF">JTE90_016818</name>
</gene>
<dbReference type="NCBIfam" id="TIGR00860">
    <property type="entry name" value="LIC"/>
    <property type="match status" value="1"/>
</dbReference>
<keyword evidence="10" id="KW-1015">Disulfide bond</keyword>
<evidence type="ECO:0000256" key="7">
    <source>
        <dbReference type="ARBA" id="ARBA00023018"/>
    </source>
</evidence>
<feature type="chain" id="PRO_5043103721" description="Gamma-aminobutyric acid receptor subunit beta" evidence="20">
    <location>
        <begin position="32"/>
        <end position="432"/>
    </location>
</feature>
<dbReference type="Gene3D" id="2.70.170.10">
    <property type="entry name" value="Neurotransmitter-gated ion-channel ligand-binding domain"/>
    <property type="match status" value="1"/>
</dbReference>
<evidence type="ECO:0000256" key="1">
    <source>
        <dbReference type="ARBA" id="ARBA00010180"/>
    </source>
</evidence>
<keyword evidence="15" id="KW-0628">Postsynaptic cell membrane</keyword>
<keyword evidence="16" id="KW-1071">Ligand-gated ion channel</keyword>
<dbReference type="InterPro" id="IPR001390">
    <property type="entry name" value="GABAAa_rcpt"/>
</dbReference>
<feature type="domain" description="Neurotransmitter-gated ion-channel ligand-binding" evidence="21">
    <location>
        <begin position="41"/>
        <end position="226"/>
    </location>
</feature>
<dbReference type="Gene3D" id="1.20.58.390">
    <property type="entry name" value="Neurotransmitter-gated ion-channel transmembrane domain"/>
    <property type="match status" value="1"/>
</dbReference>
<sequence length="432" mass="49660">MKSVGIILQLCIHLFQPLFVSLLNTQNLTLAERIEFMTNTTKLLDSLLSAKKYDKQIRPGFGGPPTSVLTNIEIRSFGSISETDMLFSIDCYFRQTWFDRRLQFRSKNLTVLSMDWKFLKRIWTPDTYFLNGKSSYLHKVSAPNKFVRVRQDGQLKYSMRLTIQTNCPMHLRKYPLDKQACPLLIGSFAYTSKDVIYQWDGPNPVTVADDVALSQYDYLNITLANHTEVLPRGTSSLSARFLLRRRRGYFILQIYAPCAMIVGASWVSFWINKSDAPGRVAVGATTVLTLVTMGFGGRSSLPRVAYATAIDWFVILCFSFVFAAMVEYACVNVFDRKMMLAQKPLQEEKKNDIASICDRLNRTKPDPVSRMAYRWQKKKRYSEIRTNAKPIIDKGGRIDAYARVLFPCAFALFNVLYWTLYLYTIDDEISEI</sequence>
<dbReference type="PROSITE" id="PS00236">
    <property type="entry name" value="NEUROTR_ION_CHANNEL"/>
    <property type="match status" value="1"/>
</dbReference>
<dbReference type="InterPro" id="IPR006028">
    <property type="entry name" value="GABAA/Glycine_rcpt"/>
</dbReference>
<dbReference type="InterPro" id="IPR006201">
    <property type="entry name" value="Neur_channel"/>
</dbReference>
<name>A0AAV6W0V4_9ARAC</name>
<feature type="transmembrane region" description="Helical" evidence="20">
    <location>
        <begin position="250"/>
        <end position="271"/>
    </location>
</feature>
<comment type="subcellular location">
    <subcellularLocation>
        <location evidence="18">Postsynaptic cell membrane</location>
        <topology evidence="18">Multi-pass membrane protein</topology>
    </subcellularLocation>
</comment>
<evidence type="ECO:0000256" key="20">
    <source>
        <dbReference type="RuleBase" id="RU000687"/>
    </source>
</evidence>
<keyword evidence="11" id="KW-0675">Receptor</keyword>
<dbReference type="SUPFAM" id="SSF63712">
    <property type="entry name" value="Nicotinic receptor ligand binding domain-like"/>
    <property type="match status" value="1"/>
</dbReference>
<dbReference type="GO" id="GO:0005230">
    <property type="term" value="F:extracellular ligand-gated monoatomic ion channel activity"/>
    <property type="evidence" value="ECO:0007669"/>
    <property type="project" value="InterPro"/>
</dbReference>
<evidence type="ECO:0000256" key="12">
    <source>
        <dbReference type="ARBA" id="ARBA00023173"/>
    </source>
</evidence>
<comment type="caution">
    <text evidence="23">The sequence shown here is derived from an EMBL/GenBank/DDBJ whole genome shotgun (WGS) entry which is preliminary data.</text>
</comment>
<keyword evidence="3" id="KW-1003">Cell membrane</keyword>
<feature type="signal peptide" evidence="20">
    <location>
        <begin position="1"/>
        <end position="31"/>
    </location>
</feature>
<keyword evidence="12" id="KW-0869">Chloride channel</keyword>
<protein>
    <recommendedName>
        <fullName evidence="19">Gamma-aminobutyric acid receptor subunit beta</fullName>
    </recommendedName>
</protein>
<feature type="transmembrane region" description="Helical" evidence="20">
    <location>
        <begin position="278"/>
        <end position="297"/>
    </location>
</feature>
<dbReference type="FunFam" id="2.70.170.10:FF:000021">
    <property type="entry name" value="Gamma-aminobutyric acid receptor isoform 3b"/>
    <property type="match status" value="1"/>
</dbReference>
<evidence type="ECO:0000256" key="18">
    <source>
        <dbReference type="ARBA" id="ARBA00034104"/>
    </source>
</evidence>
<dbReference type="InterPro" id="IPR018000">
    <property type="entry name" value="Neurotransmitter_ion_chnl_CS"/>
</dbReference>
<accession>A0AAV6W0V4</accession>
<dbReference type="InterPro" id="IPR006029">
    <property type="entry name" value="Neurotrans-gated_channel_TM"/>
</dbReference>
<evidence type="ECO:0000256" key="5">
    <source>
        <dbReference type="ARBA" id="ARBA00022729"/>
    </source>
</evidence>
<evidence type="ECO:0000256" key="3">
    <source>
        <dbReference type="ARBA" id="ARBA00022475"/>
    </source>
</evidence>
<evidence type="ECO:0000256" key="6">
    <source>
        <dbReference type="ARBA" id="ARBA00022989"/>
    </source>
</evidence>
<dbReference type="InterPro" id="IPR036734">
    <property type="entry name" value="Neur_chan_lig-bd_sf"/>
</dbReference>
<dbReference type="GO" id="GO:0045211">
    <property type="term" value="C:postsynaptic membrane"/>
    <property type="evidence" value="ECO:0007669"/>
    <property type="project" value="UniProtKB-SubCell"/>
</dbReference>
<dbReference type="CDD" id="cd19049">
    <property type="entry name" value="LGIC_TM_anion"/>
    <property type="match status" value="1"/>
</dbReference>
<dbReference type="Pfam" id="PF02931">
    <property type="entry name" value="Neur_chan_LBD"/>
    <property type="match status" value="1"/>
</dbReference>
<evidence type="ECO:0000256" key="19">
    <source>
        <dbReference type="ARBA" id="ARBA00071250"/>
    </source>
</evidence>
<evidence type="ECO:0000256" key="11">
    <source>
        <dbReference type="ARBA" id="ARBA00023170"/>
    </source>
</evidence>
<dbReference type="Proteomes" id="UP000827092">
    <property type="component" value="Unassembled WGS sequence"/>
</dbReference>
<dbReference type="AlphaFoldDB" id="A0AAV6W0V4"/>
<evidence type="ECO:0000256" key="17">
    <source>
        <dbReference type="ARBA" id="ARBA00023303"/>
    </source>
</evidence>
<dbReference type="InterPro" id="IPR036719">
    <property type="entry name" value="Neuro-gated_channel_TM_sf"/>
</dbReference>
<evidence type="ECO:0000313" key="23">
    <source>
        <dbReference type="EMBL" id="KAG8201341.1"/>
    </source>
</evidence>